<dbReference type="InterPro" id="IPR006059">
    <property type="entry name" value="SBP"/>
</dbReference>
<evidence type="ECO:0000313" key="2">
    <source>
        <dbReference type="EMBL" id="RUT41473.1"/>
    </source>
</evidence>
<gene>
    <name evidence="2" type="ORF">EJP82_23295</name>
</gene>
<dbReference type="Proteomes" id="UP000279446">
    <property type="component" value="Unassembled WGS sequence"/>
</dbReference>
<dbReference type="PROSITE" id="PS51257">
    <property type="entry name" value="PROKAR_LIPOPROTEIN"/>
    <property type="match status" value="1"/>
</dbReference>
<accession>A0A3S1DHT2</accession>
<keyword evidence="1" id="KW-0732">Signal</keyword>
<organism evidence="2 3">
    <name type="scientific">Paenibacillus anaericanus</name>
    <dbReference type="NCBI Taxonomy" id="170367"/>
    <lineage>
        <taxon>Bacteria</taxon>
        <taxon>Bacillati</taxon>
        <taxon>Bacillota</taxon>
        <taxon>Bacilli</taxon>
        <taxon>Bacillales</taxon>
        <taxon>Paenibacillaceae</taxon>
        <taxon>Paenibacillus</taxon>
    </lineage>
</organism>
<sequence length="435" mass="47444">MKKLLSVMLLVSLTASLVAACGSTKSDSANTDKSNGSTTKSEKVVAWAWDPSFNGAALKIAEELYKKEHPGFELEIVDMAKTDLEQKLNTNLAAGVKEGLPDIILVNDPNIQKYVTSYPNTFADFTDKVDFSQFSSYKVDALRIDDKVYGVPFDIGVTGMFYRSDYLEQAGYKAEDLENITWDEYIEIGKVVKEKTGKYMATINPNDEALTSILLQSGGSWYITPENKGNFVDNPAMTDTLRIYKAIADSGIAKPVTGWSEFVGSFNAGDVATVVSGVWQVASIMDAKDQSGKWKVAPIPRLSVEGAVNASNEGGSSWFVLDGSANKDLAIDFLAKTIGGSSEFYERFLNENGGVGSYIPSFSSEAYSQTSEFFGGQAIYSDFTKWSTEVPGITLGMYTQEAKDALKNELPNILNGADLTQSLANIQKLFEQQVQ</sequence>
<reference evidence="2 3" key="1">
    <citation type="submission" date="2018-12" db="EMBL/GenBank/DDBJ databases">
        <authorList>
            <person name="Sun L."/>
            <person name="Chen Z."/>
        </authorList>
    </citation>
    <scope>NUCLEOTIDE SEQUENCE [LARGE SCALE GENOMIC DNA]</scope>
    <source>
        <strain evidence="2 3">DSM 15890</strain>
    </source>
</reference>
<dbReference type="OrthoDB" id="9768630at2"/>
<dbReference type="EMBL" id="RZNY01000029">
    <property type="protein sequence ID" value="RUT41473.1"/>
    <property type="molecule type" value="Genomic_DNA"/>
</dbReference>
<feature type="chain" id="PRO_5039148652" evidence="1">
    <location>
        <begin position="20"/>
        <end position="435"/>
    </location>
</feature>
<dbReference type="AlphaFoldDB" id="A0A3S1DHT2"/>
<dbReference type="Pfam" id="PF13416">
    <property type="entry name" value="SBP_bac_8"/>
    <property type="match status" value="1"/>
</dbReference>
<name>A0A3S1DHT2_9BACL</name>
<keyword evidence="3" id="KW-1185">Reference proteome</keyword>
<feature type="signal peptide" evidence="1">
    <location>
        <begin position="1"/>
        <end position="19"/>
    </location>
</feature>
<evidence type="ECO:0000256" key="1">
    <source>
        <dbReference type="SAM" id="SignalP"/>
    </source>
</evidence>
<dbReference type="PANTHER" id="PTHR43649">
    <property type="entry name" value="ARABINOSE-BINDING PROTEIN-RELATED"/>
    <property type="match status" value="1"/>
</dbReference>
<comment type="caution">
    <text evidence="2">The sequence shown here is derived from an EMBL/GenBank/DDBJ whole genome shotgun (WGS) entry which is preliminary data.</text>
</comment>
<protein>
    <submittedName>
        <fullName evidence="2">Extracellular solute-binding protein</fullName>
    </submittedName>
</protein>
<evidence type="ECO:0000313" key="3">
    <source>
        <dbReference type="Proteomes" id="UP000279446"/>
    </source>
</evidence>
<dbReference type="InterPro" id="IPR050490">
    <property type="entry name" value="Bact_solute-bd_prot1"/>
</dbReference>
<proteinExistence type="predicted"/>
<dbReference type="SUPFAM" id="SSF53850">
    <property type="entry name" value="Periplasmic binding protein-like II"/>
    <property type="match status" value="1"/>
</dbReference>
<dbReference type="Gene3D" id="3.40.190.10">
    <property type="entry name" value="Periplasmic binding protein-like II"/>
    <property type="match status" value="1"/>
</dbReference>
<dbReference type="PANTHER" id="PTHR43649:SF32">
    <property type="entry name" value="SUGAR BINDING SECRETED PROTEIN"/>
    <property type="match status" value="1"/>
</dbReference>
<dbReference type="RefSeq" id="WP_127194459.1">
    <property type="nucleotide sequence ID" value="NZ_JAUSSS010000004.1"/>
</dbReference>